<dbReference type="GO" id="GO:0016887">
    <property type="term" value="F:ATP hydrolysis activity"/>
    <property type="evidence" value="ECO:0007669"/>
    <property type="project" value="InterPro"/>
</dbReference>
<keyword evidence="2" id="KW-0547">Nucleotide-binding</keyword>
<proteinExistence type="predicted"/>
<evidence type="ECO:0000313" key="3">
    <source>
        <dbReference type="Proteomes" id="UP000694232"/>
    </source>
</evidence>
<keyword evidence="3" id="KW-1185">Reference proteome</keyword>
<dbReference type="InterPro" id="IPR003959">
    <property type="entry name" value="ATPase_AAA_core"/>
</dbReference>
<keyword evidence="2" id="KW-0067">ATP-binding</keyword>
<dbReference type="Pfam" id="PF13304">
    <property type="entry name" value="AAA_21"/>
    <property type="match status" value="1"/>
</dbReference>
<dbReference type="Proteomes" id="UP000694232">
    <property type="component" value="Chromosome 1"/>
</dbReference>
<dbReference type="PANTHER" id="PTHR43581:SF4">
    <property type="entry name" value="ATP_GTP PHOSPHATASE"/>
    <property type="match status" value="1"/>
</dbReference>
<dbReference type="AlphaFoldDB" id="A0A975U8X7"/>
<organism evidence="2 3">
    <name type="scientific">Vibrio ostreae</name>
    <dbReference type="NCBI Taxonomy" id="2841925"/>
    <lineage>
        <taxon>Bacteria</taxon>
        <taxon>Pseudomonadati</taxon>
        <taxon>Pseudomonadota</taxon>
        <taxon>Gammaproteobacteria</taxon>
        <taxon>Vibrionales</taxon>
        <taxon>Vibrionaceae</taxon>
        <taxon>Vibrio</taxon>
    </lineage>
</organism>
<reference evidence="2" key="1">
    <citation type="submission" date="2021-06" db="EMBL/GenBank/DDBJ databases">
        <title>Vibrio nov. sp., novel gut bacterium isolated from Yellow Sea oyster.</title>
        <authorList>
            <person name="Muhammad N."/>
            <person name="Nguyen T.H."/>
            <person name="Lee Y.-J."/>
            <person name="Ko J."/>
            <person name="Kim S.-G."/>
        </authorList>
    </citation>
    <scope>NUCLEOTIDE SEQUENCE</scope>
    <source>
        <strain evidence="2">OG9-811</strain>
    </source>
</reference>
<accession>A0A975U8X7</accession>
<evidence type="ECO:0000259" key="1">
    <source>
        <dbReference type="Pfam" id="PF13304"/>
    </source>
</evidence>
<sequence>MEFRVIKRDTRISGAHCNVVFLRIDHWNDYSFVTQFHMVVYDKHGTSHDIGDVKIGFKGQTIETATYEKLGDVFTELDDEYFSLGESIGFYKAISALGDEGRNILKKLNDLASTPALIESIREEDVFSVSLLRDTSLSVIKGQYQRVLNGGKELTDFEFSYVREGSEKFSSITLDFDVAVESKPSTNIHAIIGRNGVGKTTLLNDMINAVTNSSASMGKFIDRSGWRESDIDDEYFSSLVSVSFSAFDPFVPPNEQPDPAKGTCYYYIGLKDVRTKGYHRDIDSLQADCCKALTTCFNDPDKDKLWCNAIEDLGYDENFSSADLLNLRECFFKTKQTMKKQIDSNDFKESYLGEIKPILDGLSSGHAIVLLTITRLVATVQEKTLVLIDEPESHLHPPLLAAFVRALSELLLAMNGVSIIATHSPVVLQEIPRKCVWKVYRQGDNTIVDRPKVETFAENLGVLTSEVFSLEVELSGFHNMLKKSVDNGASYQEILQGYGNQIGYEGRAILKALISDRDKGRSDD</sequence>
<feature type="domain" description="ATPase AAA-type core" evidence="1">
    <location>
        <begin position="360"/>
        <end position="428"/>
    </location>
</feature>
<name>A0A975U8X7_9VIBR</name>
<dbReference type="GO" id="GO:0005524">
    <property type="term" value="F:ATP binding"/>
    <property type="evidence" value="ECO:0007669"/>
    <property type="project" value="UniProtKB-KW"/>
</dbReference>
<dbReference type="PANTHER" id="PTHR43581">
    <property type="entry name" value="ATP/GTP PHOSPHATASE"/>
    <property type="match status" value="1"/>
</dbReference>
<protein>
    <submittedName>
        <fullName evidence="2">ATP-binding protein</fullName>
    </submittedName>
</protein>
<dbReference type="RefSeq" id="WP_218562564.1">
    <property type="nucleotide sequence ID" value="NZ_CP076643.1"/>
</dbReference>
<gene>
    <name evidence="2" type="ORF">KNV97_18730</name>
</gene>
<dbReference type="KEGG" id="vos:KNV97_18730"/>
<dbReference type="EMBL" id="CP076643">
    <property type="protein sequence ID" value="QXO17394.1"/>
    <property type="molecule type" value="Genomic_DNA"/>
</dbReference>
<dbReference type="InterPro" id="IPR051396">
    <property type="entry name" value="Bact_Antivir_Def_Nuclease"/>
</dbReference>
<evidence type="ECO:0000313" key="2">
    <source>
        <dbReference type="EMBL" id="QXO17394.1"/>
    </source>
</evidence>